<protein>
    <recommendedName>
        <fullName evidence="2">Glycosyl transferase family 25 domain-containing protein</fullName>
    </recommendedName>
</protein>
<feature type="transmembrane region" description="Helical" evidence="1">
    <location>
        <begin position="7"/>
        <end position="25"/>
    </location>
</feature>
<proteinExistence type="predicted"/>
<keyword evidence="1" id="KW-0812">Transmembrane</keyword>
<evidence type="ECO:0000256" key="1">
    <source>
        <dbReference type="SAM" id="Phobius"/>
    </source>
</evidence>
<feature type="domain" description="Glycosyl transferase family 25" evidence="2">
    <location>
        <begin position="378"/>
        <end position="553"/>
    </location>
</feature>
<evidence type="ECO:0000313" key="4">
    <source>
        <dbReference type="Proteomes" id="UP001210925"/>
    </source>
</evidence>
<dbReference type="Pfam" id="PF01755">
    <property type="entry name" value="Glyco_transf_25"/>
    <property type="match status" value="1"/>
</dbReference>
<dbReference type="Proteomes" id="UP001210925">
    <property type="component" value="Unassembled WGS sequence"/>
</dbReference>
<sequence length="596" mass="69151">MIKPLTRLIIVSTIFTAIYFLFSIFNTKQRIIQDKPAPSAKKIEIEHWDKTRVFPLKTNYKFNGTIVIQNTWNTIEKKPTIYIDADLPSCGSCIFRKTNNWKNTIDGDAVITRNPGFVANAPLQFTKILLGNADFTGSDIYASPAKQSRMKKYEIYPSPMHMPLYDIQDDLMKPVKEKQDVILMVFNPIKCYEEYKTSFKILSKKTSSKIIVYPSQCVPTSIPECNSNDLDCYFSIAKSSIIVDFEKDDWLVPVFYKSIANGCQTGYHYHSQLKAPYQTNFYLDKFKRYPQSKDIYIRNMYFTNEIYDYLNNYKSRNFLWKEHGSEVIDELNSHSMEKFTCRVCDYVKQKKKSTKCLIERFKNTNLELQKPNLDVGNIYVNHYSKAVERVDHMQQQLKKLNSRATFISQFDKEELDEEFIKCINTDSIRKISEYNYGLKPGEISLAVKSFFVYYNILLNDLSSGLVLEDDIDVQHNLIDQVVQMVPSNYAFIQIGQCGDSYLKTVYKDDIQTEKFKLFPNFGDFRHCTTAYIISKLGSLLMFKTLPIIYAIDYQICYGPMKSNYDGAVENPDFSVYSVWPALIKPAETLSGSGIRD</sequence>
<accession>A0AAD5UHV5</accession>
<dbReference type="EMBL" id="JADGKB010000056">
    <property type="protein sequence ID" value="KAJ3256074.1"/>
    <property type="molecule type" value="Genomic_DNA"/>
</dbReference>
<evidence type="ECO:0000313" key="3">
    <source>
        <dbReference type="EMBL" id="KAJ3256074.1"/>
    </source>
</evidence>
<keyword evidence="1" id="KW-1133">Transmembrane helix</keyword>
<reference evidence="3" key="1">
    <citation type="submission" date="2020-05" db="EMBL/GenBank/DDBJ databases">
        <title>Phylogenomic resolution of chytrid fungi.</title>
        <authorList>
            <person name="Stajich J.E."/>
            <person name="Amses K."/>
            <person name="Simmons R."/>
            <person name="Seto K."/>
            <person name="Myers J."/>
            <person name="Bonds A."/>
            <person name="Quandt C.A."/>
            <person name="Barry K."/>
            <person name="Liu P."/>
            <person name="Grigoriev I."/>
            <person name="Longcore J.E."/>
            <person name="James T.Y."/>
        </authorList>
    </citation>
    <scope>NUCLEOTIDE SEQUENCE</scope>
    <source>
        <strain evidence="3">PLAUS21</strain>
    </source>
</reference>
<comment type="caution">
    <text evidence="3">The sequence shown here is derived from an EMBL/GenBank/DDBJ whole genome shotgun (WGS) entry which is preliminary data.</text>
</comment>
<evidence type="ECO:0000259" key="2">
    <source>
        <dbReference type="Pfam" id="PF01755"/>
    </source>
</evidence>
<gene>
    <name evidence="3" type="ORF">HK103_005757</name>
</gene>
<dbReference type="AlphaFoldDB" id="A0AAD5UHV5"/>
<keyword evidence="1" id="KW-0472">Membrane</keyword>
<dbReference type="InterPro" id="IPR002654">
    <property type="entry name" value="Glyco_trans_25"/>
</dbReference>
<name>A0AAD5UHV5_9FUNG</name>
<keyword evidence="4" id="KW-1185">Reference proteome</keyword>
<organism evidence="3 4">
    <name type="scientific">Boothiomyces macroporosus</name>
    <dbReference type="NCBI Taxonomy" id="261099"/>
    <lineage>
        <taxon>Eukaryota</taxon>
        <taxon>Fungi</taxon>
        <taxon>Fungi incertae sedis</taxon>
        <taxon>Chytridiomycota</taxon>
        <taxon>Chytridiomycota incertae sedis</taxon>
        <taxon>Chytridiomycetes</taxon>
        <taxon>Rhizophydiales</taxon>
        <taxon>Terramycetaceae</taxon>
        <taxon>Boothiomyces</taxon>
    </lineage>
</organism>